<dbReference type="InterPro" id="IPR050300">
    <property type="entry name" value="GDXG_lipolytic_enzyme"/>
</dbReference>
<sequence>MGDSDQPTWNDTIRTTAEPLPILTRVYYGSIMSAIQSLAAHGRWYKGWQEYFYPPEKGPNIVKTYDIRQNLPIRIFFPSSYDQTSPQTLPTLFSIHGGGFCLGTPAEIDGWNRHFADMHNFLVISLNYSKAPWYPFPTAVTDVAALYVAAVDDESLPIDPARIAVTGFSAGGNLALALSQVDSVRNHPKAAPSAVVPIYPCTTMTVPPSEKAKRRQYKMGSKLGGIRSQKRDWVLPIADVFDWAYLKVGTDLRDPLCSPYFAPRDHFPKHVFVVGAELDFLVCEAHQFALKLAGKQDDPRFNSIPGRPEAGTEIGKLELEDERFAWEEDDGKGGSVRWLLVPDQVHAFDVDAGRAELGDEEGVRDAVEKTEAYVKLMGEWLLNKVWA</sequence>
<name>A0A2N3NL10_9PEZI</name>
<dbReference type="AlphaFoldDB" id="A0A2N3NL10"/>
<dbReference type="InParanoid" id="A0A2N3NL10"/>
<protein>
    <recommendedName>
        <fullName evidence="2">Alpha/beta hydrolase fold-3 domain-containing protein</fullName>
    </recommendedName>
</protein>
<dbReference type="InterPro" id="IPR029058">
    <property type="entry name" value="AB_hydrolase_fold"/>
</dbReference>
<evidence type="ECO:0000259" key="2">
    <source>
        <dbReference type="Pfam" id="PF07859"/>
    </source>
</evidence>
<dbReference type="Pfam" id="PF07859">
    <property type="entry name" value="Abhydrolase_3"/>
    <property type="match status" value="1"/>
</dbReference>
<dbReference type="OrthoDB" id="408631at2759"/>
<dbReference type="PANTHER" id="PTHR48081:SF8">
    <property type="entry name" value="ALPHA_BETA HYDROLASE FOLD-3 DOMAIN-CONTAINING PROTEIN-RELATED"/>
    <property type="match status" value="1"/>
</dbReference>
<reference evidence="3 4" key="1">
    <citation type="journal article" date="2017" name="G3 (Bethesda)">
        <title>First Draft Genome Sequence of the Pathogenic Fungus Lomentospora prolificans (Formerly Scedosporium prolificans).</title>
        <authorList>
            <person name="Luo R."/>
            <person name="Zimin A."/>
            <person name="Workman R."/>
            <person name="Fan Y."/>
            <person name="Pertea G."/>
            <person name="Grossman N."/>
            <person name="Wear M.P."/>
            <person name="Jia B."/>
            <person name="Miller H."/>
            <person name="Casadevall A."/>
            <person name="Timp W."/>
            <person name="Zhang S.X."/>
            <person name="Salzberg S.L."/>
        </authorList>
    </citation>
    <scope>NUCLEOTIDE SEQUENCE [LARGE SCALE GENOMIC DNA]</scope>
    <source>
        <strain evidence="3 4">JHH-5317</strain>
    </source>
</reference>
<keyword evidence="1" id="KW-0378">Hydrolase</keyword>
<dbReference type="EMBL" id="NLAX01000002">
    <property type="protein sequence ID" value="PKS13117.1"/>
    <property type="molecule type" value="Genomic_DNA"/>
</dbReference>
<dbReference type="PANTHER" id="PTHR48081">
    <property type="entry name" value="AB HYDROLASE SUPERFAMILY PROTEIN C4A8.06C"/>
    <property type="match status" value="1"/>
</dbReference>
<keyword evidence="4" id="KW-1185">Reference proteome</keyword>
<dbReference type="Gene3D" id="3.40.50.1820">
    <property type="entry name" value="alpha/beta hydrolase"/>
    <property type="match status" value="1"/>
</dbReference>
<dbReference type="STRING" id="41688.A0A2N3NL10"/>
<comment type="caution">
    <text evidence="3">The sequence shown here is derived from an EMBL/GenBank/DDBJ whole genome shotgun (WGS) entry which is preliminary data.</text>
</comment>
<dbReference type="InterPro" id="IPR013094">
    <property type="entry name" value="AB_hydrolase_3"/>
</dbReference>
<gene>
    <name evidence="3" type="ORF">jhhlp_000459</name>
</gene>
<dbReference type="SUPFAM" id="SSF53474">
    <property type="entry name" value="alpha/beta-Hydrolases"/>
    <property type="match status" value="1"/>
</dbReference>
<proteinExistence type="predicted"/>
<feature type="domain" description="Alpha/beta hydrolase fold-3" evidence="2">
    <location>
        <begin position="93"/>
        <end position="306"/>
    </location>
</feature>
<accession>A0A2N3NL10</accession>
<organism evidence="3 4">
    <name type="scientific">Lomentospora prolificans</name>
    <dbReference type="NCBI Taxonomy" id="41688"/>
    <lineage>
        <taxon>Eukaryota</taxon>
        <taxon>Fungi</taxon>
        <taxon>Dikarya</taxon>
        <taxon>Ascomycota</taxon>
        <taxon>Pezizomycotina</taxon>
        <taxon>Sordariomycetes</taxon>
        <taxon>Hypocreomycetidae</taxon>
        <taxon>Microascales</taxon>
        <taxon>Microascaceae</taxon>
        <taxon>Lomentospora</taxon>
    </lineage>
</organism>
<evidence type="ECO:0000313" key="3">
    <source>
        <dbReference type="EMBL" id="PKS13117.1"/>
    </source>
</evidence>
<evidence type="ECO:0000256" key="1">
    <source>
        <dbReference type="ARBA" id="ARBA00022801"/>
    </source>
</evidence>
<dbReference type="Proteomes" id="UP000233524">
    <property type="component" value="Unassembled WGS sequence"/>
</dbReference>
<dbReference type="GO" id="GO:0016787">
    <property type="term" value="F:hydrolase activity"/>
    <property type="evidence" value="ECO:0007669"/>
    <property type="project" value="UniProtKB-KW"/>
</dbReference>
<dbReference type="VEuPathDB" id="FungiDB:jhhlp_000459"/>
<evidence type="ECO:0000313" key="4">
    <source>
        <dbReference type="Proteomes" id="UP000233524"/>
    </source>
</evidence>